<dbReference type="Gene3D" id="3.30.40.10">
    <property type="entry name" value="Zinc/RING finger domain, C3HC4 (zinc finger)"/>
    <property type="match status" value="1"/>
</dbReference>
<dbReference type="PROSITE" id="PS50106">
    <property type="entry name" value="PDZ"/>
    <property type="match status" value="1"/>
</dbReference>
<dbReference type="GO" id="GO:0048791">
    <property type="term" value="P:calcium ion-regulated exocytosis of neurotransmitter"/>
    <property type="evidence" value="ECO:0007669"/>
    <property type="project" value="TreeGrafter"/>
</dbReference>
<dbReference type="PROSITE" id="PS50178">
    <property type="entry name" value="ZF_FYVE"/>
    <property type="match status" value="1"/>
</dbReference>
<dbReference type="Pfam" id="PF00595">
    <property type="entry name" value="PDZ"/>
    <property type="match status" value="1"/>
</dbReference>
<dbReference type="AlphaFoldDB" id="A0A8S9ZBC0"/>
<evidence type="ECO:0000259" key="9">
    <source>
        <dbReference type="PROSITE" id="PS50916"/>
    </source>
</evidence>
<dbReference type="GO" id="GO:0042734">
    <property type="term" value="C:presynaptic membrane"/>
    <property type="evidence" value="ECO:0007669"/>
    <property type="project" value="TreeGrafter"/>
</dbReference>
<keyword evidence="2" id="KW-0677">Repeat</keyword>
<feature type="region of interest" description="Disordered" evidence="6">
    <location>
        <begin position="276"/>
        <end position="369"/>
    </location>
</feature>
<keyword evidence="1" id="KW-0479">Metal-binding</keyword>
<dbReference type="PANTHER" id="PTHR12157">
    <property type="entry name" value="REGULATING SYNAPTIC MEMBRANE EXOCYTOSIS PROTEIN"/>
    <property type="match status" value="1"/>
</dbReference>
<comment type="caution">
    <text evidence="10">The sequence shown here is derived from an EMBL/GenBank/DDBJ whole genome shotgun (WGS) entry which is preliminary data.</text>
</comment>
<feature type="compositionally biased region" description="Polar residues" evidence="6">
    <location>
        <begin position="180"/>
        <end position="205"/>
    </location>
</feature>
<dbReference type="GO" id="GO:0044325">
    <property type="term" value="F:transmembrane transporter binding"/>
    <property type="evidence" value="ECO:0007669"/>
    <property type="project" value="TreeGrafter"/>
</dbReference>
<feature type="region of interest" description="Disordered" evidence="6">
    <location>
        <begin position="383"/>
        <end position="485"/>
    </location>
</feature>
<dbReference type="PROSITE" id="PS50916">
    <property type="entry name" value="RABBD"/>
    <property type="match status" value="1"/>
</dbReference>
<evidence type="ECO:0000256" key="4">
    <source>
        <dbReference type="ARBA" id="ARBA00022833"/>
    </source>
</evidence>
<dbReference type="SMART" id="SM00228">
    <property type="entry name" value="PDZ"/>
    <property type="match status" value="1"/>
</dbReference>
<dbReference type="InterPro" id="IPR036034">
    <property type="entry name" value="PDZ_sf"/>
</dbReference>
<feature type="compositionally biased region" description="Low complexity" evidence="6">
    <location>
        <begin position="396"/>
        <end position="412"/>
    </location>
</feature>
<dbReference type="InterPro" id="IPR013083">
    <property type="entry name" value="Znf_RING/FYVE/PHD"/>
</dbReference>
<sequence>MVPVFSPQQTNDSLEMGTPDLSHLSEEERQIILQVLQRQKAEERKEEEIAQKGNLELWDIEKQIQERKENAQKLIGTQDDAICQICQKTKFADGIGHKCFYCQLRSCARCGGKTTSKNKNIWACSLCQKRQQILARTGKWFQQQPHIETHPTPHQLPQKSSDFSISEHTRKTQQEKQLQRKQSLNEQKQQQKRNSLTRQNTLKRQQSIEEKNVQQQTPVCTLNGGGVETSVGAETFKLNGETRKNTKQQQQKEHTNRDSFKQKSINIQQSIEEIVEENNNNKETQNVRTSIQKQSSNKVGNIISRQQSQQHKIQQNSLQQTSTIQQQQQRPSTSGQMSTVNESSISTSRQQSLDNYVPQTPDPVLSRSPRKIKIEGQMNVNNNTLVPTLPNQNNASSPSFVSSSIRQSLSSSKAAPLMHNNDNLGNVSPLPLLKNRRSKMTINRQQQHQKQMFSSCPSSSDEHLSSPKQRKQQLKQQQISQQGLSLSTSLQLETVKKEEPDFSEKEMLRYIYDNSHPNTRRNTVSTKGSTLPSFGQRNLTPLSSGSMSAINLNASYSNVPLANRIRNYLNNPSVSWKPSTDQRHLIVHDFGLKVVGCRDPLTGKLGAFVTKVRHGSIADTVGQLRAGDEVLEWNGHQLQNATPETVYTVVQSSKTDNQLELIVSRPLIGDGDDFLNLNRRRLLNNSSLLSHSQSLMGANLSPFISGGGNTSQQAYFSKRVPSPMVLQKNNNNNIIVIMMLTPLLLHLPHNCFNFLLIIILKYVDN</sequence>
<evidence type="ECO:0008006" key="12">
    <source>
        <dbReference type="Google" id="ProtNLM"/>
    </source>
</evidence>
<dbReference type="GO" id="GO:0006886">
    <property type="term" value="P:intracellular protein transport"/>
    <property type="evidence" value="ECO:0007669"/>
    <property type="project" value="InterPro"/>
</dbReference>
<name>A0A8S9ZBC0_9BILA</name>
<dbReference type="InterPro" id="IPR017455">
    <property type="entry name" value="Znf_FYVE-rel"/>
</dbReference>
<feature type="compositionally biased region" description="Polar residues" evidence="6">
    <location>
        <begin position="1"/>
        <end position="13"/>
    </location>
</feature>
<keyword evidence="4" id="KW-0862">Zinc</keyword>
<keyword evidence="11" id="KW-1185">Reference proteome</keyword>
<proteinExistence type="predicted"/>
<evidence type="ECO:0000256" key="2">
    <source>
        <dbReference type="ARBA" id="ARBA00022737"/>
    </source>
</evidence>
<dbReference type="GO" id="GO:0048788">
    <property type="term" value="C:cytoskeleton of presynaptic active zone"/>
    <property type="evidence" value="ECO:0007669"/>
    <property type="project" value="TreeGrafter"/>
</dbReference>
<dbReference type="GO" id="GO:0031267">
    <property type="term" value="F:small GTPase binding"/>
    <property type="evidence" value="ECO:0007669"/>
    <property type="project" value="InterPro"/>
</dbReference>
<gene>
    <name evidence="10" type="ORF">Mgra_00009862</name>
</gene>
<feature type="compositionally biased region" description="Polar residues" evidence="6">
    <location>
        <begin position="337"/>
        <end position="358"/>
    </location>
</feature>
<dbReference type="InterPro" id="IPR054386">
    <property type="entry name" value="RIM_Znf"/>
</dbReference>
<evidence type="ECO:0000313" key="10">
    <source>
        <dbReference type="EMBL" id="KAF7625960.1"/>
    </source>
</evidence>
<dbReference type="FunFam" id="3.30.40.10:FF:000780">
    <property type="entry name" value="Rab-3-interacting molecule unc-10"/>
    <property type="match status" value="1"/>
</dbReference>
<dbReference type="GO" id="GO:0042391">
    <property type="term" value="P:regulation of membrane potential"/>
    <property type="evidence" value="ECO:0007669"/>
    <property type="project" value="TreeGrafter"/>
</dbReference>
<keyword evidence="3 5" id="KW-0863">Zinc-finger</keyword>
<evidence type="ECO:0000313" key="11">
    <source>
        <dbReference type="Proteomes" id="UP000605970"/>
    </source>
</evidence>
<feature type="compositionally biased region" description="Polar residues" evidence="6">
    <location>
        <begin position="155"/>
        <end position="164"/>
    </location>
</feature>
<evidence type="ECO:0000256" key="1">
    <source>
        <dbReference type="ARBA" id="ARBA00022723"/>
    </source>
</evidence>
<dbReference type="GO" id="GO:2000300">
    <property type="term" value="P:regulation of synaptic vesicle exocytosis"/>
    <property type="evidence" value="ECO:0007669"/>
    <property type="project" value="TreeGrafter"/>
</dbReference>
<dbReference type="Gene3D" id="2.30.42.10">
    <property type="match status" value="1"/>
</dbReference>
<accession>A0A8S9ZBC0</accession>
<feature type="compositionally biased region" description="Polar residues" evidence="6">
    <location>
        <begin position="440"/>
        <end position="459"/>
    </location>
</feature>
<dbReference type="GO" id="GO:0008270">
    <property type="term" value="F:zinc ion binding"/>
    <property type="evidence" value="ECO:0007669"/>
    <property type="project" value="UniProtKB-KW"/>
</dbReference>
<feature type="region of interest" description="Disordered" evidence="6">
    <location>
        <begin position="1"/>
        <end position="21"/>
    </location>
</feature>
<feature type="compositionally biased region" description="Low complexity" evidence="6">
    <location>
        <begin position="474"/>
        <end position="485"/>
    </location>
</feature>
<dbReference type="SUPFAM" id="SSF50156">
    <property type="entry name" value="PDZ domain-like"/>
    <property type="match status" value="1"/>
</dbReference>
<evidence type="ECO:0000259" key="8">
    <source>
        <dbReference type="PROSITE" id="PS50178"/>
    </source>
</evidence>
<dbReference type="Proteomes" id="UP000605970">
    <property type="component" value="Unassembled WGS sequence"/>
</dbReference>
<protein>
    <recommendedName>
        <fullName evidence="12">PDZ domain-containing protein</fullName>
    </recommendedName>
</protein>
<dbReference type="InterPro" id="IPR039032">
    <property type="entry name" value="Rim-like"/>
</dbReference>
<dbReference type="InterPro" id="IPR001478">
    <property type="entry name" value="PDZ"/>
</dbReference>
<dbReference type="EMBL" id="JABEBT010000190">
    <property type="protein sequence ID" value="KAF7625960.1"/>
    <property type="molecule type" value="Genomic_DNA"/>
</dbReference>
<evidence type="ECO:0000259" key="7">
    <source>
        <dbReference type="PROSITE" id="PS50106"/>
    </source>
</evidence>
<feature type="region of interest" description="Disordered" evidence="6">
    <location>
        <begin position="147"/>
        <end position="264"/>
    </location>
</feature>
<dbReference type="GO" id="GO:0050806">
    <property type="term" value="P:positive regulation of synaptic transmission"/>
    <property type="evidence" value="ECO:0007669"/>
    <property type="project" value="TreeGrafter"/>
</dbReference>
<dbReference type="InterPro" id="IPR011011">
    <property type="entry name" value="Znf_FYVE_PHD"/>
</dbReference>
<organism evidence="10 11">
    <name type="scientific">Meloidogyne graminicola</name>
    <dbReference type="NCBI Taxonomy" id="189291"/>
    <lineage>
        <taxon>Eukaryota</taxon>
        <taxon>Metazoa</taxon>
        <taxon>Ecdysozoa</taxon>
        <taxon>Nematoda</taxon>
        <taxon>Chromadorea</taxon>
        <taxon>Rhabditida</taxon>
        <taxon>Tylenchina</taxon>
        <taxon>Tylenchomorpha</taxon>
        <taxon>Tylenchoidea</taxon>
        <taxon>Meloidogynidae</taxon>
        <taxon>Meloidogyninae</taxon>
        <taxon>Meloidogyne</taxon>
    </lineage>
</organism>
<feature type="region of interest" description="Disordered" evidence="6">
    <location>
        <begin position="515"/>
        <end position="536"/>
    </location>
</feature>
<dbReference type="InterPro" id="IPR010911">
    <property type="entry name" value="Rab_BD"/>
</dbReference>
<feature type="compositionally biased region" description="Basic and acidic residues" evidence="6">
    <location>
        <begin position="240"/>
        <end position="261"/>
    </location>
</feature>
<feature type="domain" description="PDZ" evidence="7">
    <location>
        <begin position="573"/>
        <end position="665"/>
    </location>
</feature>
<evidence type="ECO:0000256" key="3">
    <source>
        <dbReference type="ARBA" id="ARBA00022771"/>
    </source>
</evidence>
<evidence type="ECO:0000256" key="6">
    <source>
        <dbReference type="SAM" id="MobiDB-lite"/>
    </source>
</evidence>
<evidence type="ECO:0000256" key="5">
    <source>
        <dbReference type="PROSITE-ProRule" id="PRU00091"/>
    </source>
</evidence>
<feature type="compositionally biased region" description="Basic and acidic residues" evidence="6">
    <location>
        <begin position="165"/>
        <end position="178"/>
    </location>
</feature>
<feature type="compositionally biased region" description="Polar residues" evidence="6">
    <location>
        <begin position="284"/>
        <end position="299"/>
    </location>
</feature>
<dbReference type="GO" id="GO:0048167">
    <property type="term" value="P:regulation of synaptic plasticity"/>
    <property type="evidence" value="ECO:0007669"/>
    <property type="project" value="TreeGrafter"/>
</dbReference>
<dbReference type="OrthoDB" id="420032at2759"/>
<reference evidence="10" key="1">
    <citation type="journal article" date="2020" name="Ecol. Evol.">
        <title>Genome structure and content of the rice root-knot nematode (Meloidogyne graminicola).</title>
        <authorList>
            <person name="Phan N.T."/>
            <person name="Danchin E.G.J."/>
            <person name="Klopp C."/>
            <person name="Perfus-Barbeoch L."/>
            <person name="Kozlowski D.K."/>
            <person name="Koutsovoulos G.D."/>
            <person name="Lopez-Roques C."/>
            <person name="Bouchez O."/>
            <person name="Zahm M."/>
            <person name="Besnard G."/>
            <person name="Bellafiore S."/>
        </authorList>
    </citation>
    <scope>NUCLEOTIDE SEQUENCE</scope>
    <source>
        <strain evidence="10">VN-18</strain>
    </source>
</reference>
<feature type="domain" description="FYVE-type" evidence="8">
    <location>
        <begin position="77"/>
        <end position="132"/>
    </location>
</feature>
<dbReference type="PANTHER" id="PTHR12157:SF25">
    <property type="entry name" value="REGULATING SYNAPTIC MEMBRANE EXOCYTOSIS PROTEIN 3"/>
    <property type="match status" value="1"/>
</dbReference>
<feature type="compositionally biased region" description="Polar residues" evidence="6">
    <location>
        <begin position="383"/>
        <end position="395"/>
    </location>
</feature>
<feature type="domain" description="RabBD" evidence="9">
    <location>
        <begin position="18"/>
        <end position="144"/>
    </location>
</feature>
<dbReference type="SUPFAM" id="SSF57903">
    <property type="entry name" value="FYVE/PHD zinc finger"/>
    <property type="match status" value="1"/>
</dbReference>
<dbReference type="Pfam" id="PF22601">
    <property type="entry name" value="RIM2a_ZnF"/>
    <property type="match status" value="1"/>
</dbReference>
<feature type="compositionally biased region" description="Low complexity" evidence="6">
    <location>
        <begin position="302"/>
        <end position="336"/>
    </location>
</feature>